<dbReference type="InterPro" id="IPR050490">
    <property type="entry name" value="Bact_solute-bd_prot1"/>
</dbReference>
<protein>
    <recommendedName>
        <fullName evidence="3">DUF3502 domain-containing protein</fullName>
    </recommendedName>
</protein>
<dbReference type="OrthoDB" id="1988587at2"/>
<dbReference type="AlphaFoldDB" id="A0A2K4ZEI0"/>
<feature type="chain" id="PRO_5014444459" description="DUF3502 domain-containing protein" evidence="2">
    <location>
        <begin position="24"/>
        <end position="556"/>
    </location>
</feature>
<dbReference type="Proteomes" id="UP000236311">
    <property type="component" value="Unassembled WGS sequence"/>
</dbReference>
<feature type="domain" description="DUF3502" evidence="3">
    <location>
        <begin position="483"/>
        <end position="552"/>
    </location>
</feature>
<dbReference type="RefSeq" id="WP_103238949.1">
    <property type="nucleotide sequence ID" value="NZ_JANJZD010000014.1"/>
</dbReference>
<organism evidence="4 5">
    <name type="scientific">Acetatifactor muris</name>
    <dbReference type="NCBI Taxonomy" id="879566"/>
    <lineage>
        <taxon>Bacteria</taxon>
        <taxon>Bacillati</taxon>
        <taxon>Bacillota</taxon>
        <taxon>Clostridia</taxon>
        <taxon>Lachnospirales</taxon>
        <taxon>Lachnospiraceae</taxon>
        <taxon>Acetatifactor</taxon>
    </lineage>
</organism>
<dbReference type="EMBL" id="OFSM01000007">
    <property type="protein sequence ID" value="SOY28872.1"/>
    <property type="molecule type" value="Genomic_DNA"/>
</dbReference>
<feature type="signal peptide" evidence="2">
    <location>
        <begin position="1"/>
        <end position="23"/>
    </location>
</feature>
<dbReference type="PROSITE" id="PS51257">
    <property type="entry name" value="PROKAR_LIPOPROTEIN"/>
    <property type="match status" value="1"/>
</dbReference>
<evidence type="ECO:0000259" key="3">
    <source>
        <dbReference type="Pfam" id="PF12010"/>
    </source>
</evidence>
<name>A0A2K4ZEI0_9FIRM</name>
<dbReference type="Gene3D" id="3.40.190.10">
    <property type="entry name" value="Periplasmic binding protein-like II"/>
    <property type="match status" value="2"/>
</dbReference>
<evidence type="ECO:0000313" key="4">
    <source>
        <dbReference type="EMBL" id="SOY28872.1"/>
    </source>
</evidence>
<feature type="compositionally biased region" description="Polar residues" evidence="1">
    <location>
        <begin position="46"/>
        <end position="58"/>
    </location>
</feature>
<reference evidence="4 5" key="1">
    <citation type="submission" date="2018-01" db="EMBL/GenBank/DDBJ databases">
        <authorList>
            <person name="Gaut B.S."/>
            <person name="Morton B.R."/>
            <person name="Clegg M.T."/>
            <person name="Duvall M.R."/>
        </authorList>
    </citation>
    <scope>NUCLEOTIDE SEQUENCE [LARGE SCALE GENOMIC DNA]</scope>
    <source>
        <strain evidence="4">GP69</strain>
    </source>
</reference>
<evidence type="ECO:0000256" key="2">
    <source>
        <dbReference type="SAM" id="SignalP"/>
    </source>
</evidence>
<dbReference type="Pfam" id="PF12010">
    <property type="entry name" value="DUF3502"/>
    <property type="match status" value="1"/>
</dbReference>
<dbReference type="PANTHER" id="PTHR43649:SF17">
    <property type="entry name" value="ABC TRANSPORTER SOLUTE BINDING PROTEIN-SUGAR TRANSPORT"/>
    <property type="match status" value="1"/>
</dbReference>
<keyword evidence="5" id="KW-1185">Reference proteome</keyword>
<evidence type="ECO:0000313" key="5">
    <source>
        <dbReference type="Proteomes" id="UP000236311"/>
    </source>
</evidence>
<dbReference type="PANTHER" id="PTHR43649">
    <property type="entry name" value="ARABINOSE-BINDING PROTEIN-RELATED"/>
    <property type="match status" value="1"/>
</dbReference>
<sequence length="556" mass="62375">MRKKAVWKQMTGALLAGMLVLSAAGCGDREGGGGPSSAGSQESAANAGSENVESSGDSNEQEGQADPDNPWANLDLSEHETVNCYVVGALGTDWESVTQKAVALIEEKTNTTVNFVHIPWSDFQAKYNVFLAGDEDVDMIYAASWTGFADYVRSEAYIPFDMEFVKTWMPLTYQYQPEESWETATFDGKIYGIPPAASWLGGNGYVTTQDLLDKYGFKAEDIKSMDDLEEYMLAVAAGDNEGLFAFNPQNSYPLDSDLLGHHTFGMDAGNITWMLYNYDYNKLETDEAFDPDKLEWFAGTQNYRDFVLKMAKWNKAGIFPANVMANGTMLNDNFAEGKSAVMGSDPYGASTLRQTMKERGKEVVYLDCSFDDKSVSMRGGYYGYTTCFPVSSKKMERSAVVLDCMKYDEEVHMLLLGGIEGEHYILDKETNTRDLGPRAEAYPWGGWLYWIQNNDDPSAKIDEDLQKYQDKYLAAEVSMDNFPVSGFSYNGTQYEAELAVLNALFNEYRFSFCFGIYQDDTEAKLDEFIRKCKEAGIDEIIADYKKQVKEYVESRK</sequence>
<dbReference type="SUPFAM" id="SSF53850">
    <property type="entry name" value="Periplasmic binding protein-like II"/>
    <property type="match status" value="1"/>
</dbReference>
<keyword evidence="2" id="KW-0732">Signal</keyword>
<gene>
    <name evidence="4" type="ORF">AMURIS_01586</name>
</gene>
<feature type="region of interest" description="Disordered" evidence="1">
    <location>
        <begin position="26"/>
        <end position="73"/>
    </location>
</feature>
<accession>A0A2K4ZEI0</accession>
<proteinExistence type="predicted"/>
<evidence type="ECO:0000256" key="1">
    <source>
        <dbReference type="SAM" id="MobiDB-lite"/>
    </source>
</evidence>
<dbReference type="InterPro" id="IPR022627">
    <property type="entry name" value="DUF3502"/>
</dbReference>